<dbReference type="Proteomes" id="UP000193427">
    <property type="component" value="Chromosome"/>
</dbReference>
<evidence type="ECO:0000256" key="3">
    <source>
        <dbReference type="ARBA" id="ARBA00048267"/>
    </source>
</evidence>
<gene>
    <name evidence="4" type="ORF">A4W93_14535</name>
</gene>
<dbReference type="InterPro" id="IPR035909">
    <property type="entry name" value="CheB_C"/>
</dbReference>
<dbReference type="GO" id="GO:0006935">
    <property type="term" value="P:chemotaxis"/>
    <property type="evidence" value="ECO:0007669"/>
    <property type="project" value="UniProtKB-UniRule"/>
</dbReference>
<reference evidence="4 5" key="1">
    <citation type="submission" date="2016-04" db="EMBL/GenBank/DDBJ databases">
        <title>Complete genome sequence of natural rubber-degrading, novel Gram-negative bacterium, Rhizobacter gummiphilus strain NS21.</title>
        <authorList>
            <person name="Tabata M."/>
            <person name="Kasai D."/>
            <person name="Fukuda M."/>
        </authorList>
    </citation>
    <scope>NUCLEOTIDE SEQUENCE [LARGE SCALE GENOMIC DNA]</scope>
    <source>
        <strain evidence="4 5">NS21</strain>
    </source>
</reference>
<organism evidence="4 5">
    <name type="scientific">Piscinibacter gummiphilus</name>
    <dbReference type="NCBI Taxonomy" id="946333"/>
    <lineage>
        <taxon>Bacteria</taxon>
        <taxon>Pseudomonadati</taxon>
        <taxon>Pseudomonadota</taxon>
        <taxon>Betaproteobacteria</taxon>
        <taxon>Burkholderiales</taxon>
        <taxon>Sphaerotilaceae</taxon>
        <taxon>Piscinibacter</taxon>
    </lineage>
</organism>
<dbReference type="OrthoDB" id="9791760at2"/>
<sequence>MDTPVLPLSRIEAVVIGASAGGVDALLSLLTALPAGFRPAVLVVIHVPPDQPSGIAALLDQRCALPVTEALDKQPVPPGAVVFAPPNYHLLVEPTRTLALSIDAPVRYSRPAIDPLFESASIAYGAQLLALLLTGGSDDGSEGLAAVRARGGTAWVQDPDTAVASTMPAAGIASAGADAVLSIERMALSLAAVS</sequence>
<dbReference type="SUPFAM" id="SSF52738">
    <property type="entry name" value="Methylesterase CheB, C-terminal domain"/>
    <property type="match status" value="1"/>
</dbReference>
<comment type="catalytic activity">
    <reaction evidence="3">
        <text>[protein]-L-glutamate 5-O-methyl ester + H2O = L-glutamyl-[protein] + methanol + H(+)</text>
        <dbReference type="Rhea" id="RHEA:23236"/>
        <dbReference type="Rhea" id="RHEA-COMP:10208"/>
        <dbReference type="Rhea" id="RHEA-COMP:10311"/>
        <dbReference type="ChEBI" id="CHEBI:15377"/>
        <dbReference type="ChEBI" id="CHEBI:15378"/>
        <dbReference type="ChEBI" id="CHEBI:17790"/>
        <dbReference type="ChEBI" id="CHEBI:29973"/>
        <dbReference type="ChEBI" id="CHEBI:82795"/>
        <dbReference type="EC" id="3.1.1.61"/>
    </reaction>
</comment>
<protein>
    <recommendedName>
        <fullName evidence="2">protein-glutamate methylesterase</fullName>
        <ecNumber evidence="2">3.1.1.61</ecNumber>
    </recommendedName>
</protein>
<evidence type="ECO:0000256" key="1">
    <source>
        <dbReference type="ARBA" id="ARBA00022801"/>
    </source>
</evidence>
<evidence type="ECO:0000313" key="4">
    <source>
        <dbReference type="EMBL" id="ARN21012.1"/>
    </source>
</evidence>
<evidence type="ECO:0000256" key="2">
    <source>
        <dbReference type="ARBA" id="ARBA00039140"/>
    </source>
</evidence>
<dbReference type="Pfam" id="PF01339">
    <property type="entry name" value="CheB_methylest"/>
    <property type="match status" value="1"/>
</dbReference>
<dbReference type="EC" id="3.1.1.61" evidence="2"/>
<dbReference type="GO" id="GO:0008984">
    <property type="term" value="F:protein-glutamate methylesterase activity"/>
    <property type="evidence" value="ECO:0007669"/>
    <property type="project" value="UniProtKB-EC"/>
</dbReference>
<accession>A0A1W6L9U4</accession>
<dbReference type="CDD" id="cd16433">
    <property type="entry name" value="CheB"/>
    <property type="match status" value="1"/>
</dbReference>
<dbReference type="PANTHER" id="PTHR42872">
    <property type="entry name" value="PROTEIN-GLUTAMATE METHYLESTERASE/PROTEIN-GLUTAMINE GLUTAMINASE"/>
    <property type="match status" value="1"/>
</dbReference>
<dbReference type="InterPro" id="IPR000673">
    <property type="entry name" value="Sig_transdc_resp-reg_Me-estase"/>
</dbReference>
<dbReference type="KEGG" id="rgu:A4W93_14535"/>
<evidence type="ECO:0000313" key="5">
    <source>
        <dbReference type="Proteomes" id="UP000193427"/>
    </source>
</evidence>
<dbReference type="PROSITE" id="PS50122">
    <property type="entry name" value="CHEB"/>
    <property type="match status" value="1"/>
</dbReference>
<name>A0A1W6L9U4_9BURK</name>
<proteinExistence type="predicted"/>
<dbReference type="AlphaFoldDB" id="A0A1W6L9U4"/>
<dbReference type="PANTHER" id="PTHR42872:SF6">
    <property type="entry name" value="PROTEIN-GLUTAMATE METHYLESTERASE_PROTEIN-GLUTAMINE GLUTAMINASE"/>
    <property type="match status" value="1"/>
</dbReference>
<dbReference type="GO" id="GO:0005737">
    <property type="term" value="C:cytoplasm"/>
    <property type="evidence" value="ECO:0007669"/>
    <property type="project" value="InterPro"/>
</dbReference>
<dbReference type="Gene3D" id="3.40.50.180">
    <property type="entry name" value="Methylesterase CheB, C-terminal domain"/>
    <property type="match status" value="1"/>
</dbReference>
<keyword evidence="1" id="KW-0378">Hydrolase</keyword>
<dbReference type="EMBL" id="CP015118">
    <property type="protein sequence ID" value="ARN21012.1"/>
    <property type="molecule type" value="Genomic_DNA"/>
</dbReference>
<dbReference type="STRING" id="946333.A4W93_14535"/>
<keyword evidence="5" id="KW-1185">Reference proteome</keyword>
<dbReference type="RefSeq" id="WP_085751293.1">
    <property type="nucleotide sequence ID" value="NZ_BSPR01000004.1"/>
</dbReference>
<dbReference type="GO" id="GO:0000156">
    <property type="term" value="F:phosphorelay response regulator activity"/>
    <property type="evidence" value="ECO:0007669"/>
    <property type="project" value="InterPro"/>
</dbReference>